<sequence>MIAKWLTINLITVITIIFWSLYQGYDSNYIFIGKMIAQAAFILFLINVNMYFVFFLIRKSKVRNVKVKLAKISKRMMKYHIPIAVTAASLIIAHAMIMIVAHFDHPWITKTTSGMITMCLMLILMYSGLLRRWKATGKRRRFHYVMAFLYIGFVFIHIFI</sequence>
<feature type="transmembrane region" description="Helical" evidence="1">
    <location>
        <begin position="142"/>
        <end position="159"/>
    </location>
</feature>
<protein>
    <submittedName>
        <fullName evidence="2">Uncharacterized protein</fullName>
    </submittedName>
</protein>
<accession>A0A4R1B2G8</accession>
<evidence type="ECO:0000313" key="2">
    <source>
        <dbReference type="EMBL" id="TCJ04326.1"/>
    </source>
</evidence>
<name>A0A4R1B2G8_9BACI</name>
<dbReference type="AlphaFoldDB" id="A0A4R1B2G8"/>
<feature type="transmembrane region" description="Helical" evidence="1">
    <location>
        <begin position="107"/>
        <end position="130"/>
    </location>
</feature>
<dbReference type="EMBL" id="SJTH01000009">
    <property type="protein sequence ID" value="TCJ04326.1"/>
    <property type="molecule type" value="Genomic_DNA"/>
</dbReference>
<organism evidence="2 3">
    <name type="scientific">Cytobacillus praedii</name>
    <dbReference type="NCBI Taxonomy" id="1742358"/>
    <lineage>
        <taxon>Bacteria</taxon>
        <taxon>Bacillati</taxon>
        <taxon>Bacillota</taxon>
        <taxon>Bacilli</taxon>
        <taxon>Bacillales</taxon>
        <taxon>Bacillaceae</taxon>
        <taxon>Cytobacillus</taxon>
    </lineage>
</organism>
<evidence type="ECO:0000256" key="1">
    <source>
        <dbReference type="SAM" id="Phobius"/>
    </source>
</evidence>
<dbReference type="RefSeq" id="WP_131236746.1">
    <property type="nucleotide sequence ID" value="NZ_SJTH01000009.1"/>
</dbReference>
<dbReference type="OrthoDB" id="2871924at2"/>
<reference evidence="2 3" key="1">
    <citation type="submission" date="2019-03" db="EMBL/GenBank/DDBJ databases">
        <authorList>
            <person name="Jensen L."/>
            <person name="Storgaard J."/>
            <person name="Sulaj E."/>
            <person name="Schramm A."/>
            <person name="Marshall I.P.G."/>
        </authorList>
    </citation>
    <scope>NUCLEOTIDE SEQUENCE [LARGE SCALE GENOMIC DNA]</scope>
    <source>
        <strain evidence="2 3">2017H2G3</strain>
    </source>
</reference>
<keyword evidence="1" id="KW-0812">Transmembrane</keyword>
<proteinExistence type="predicted"/>
<comment type="caution">
    <text evidence="2">The sequence shown here is derived from an EMBL/GenBank/DDBJ whole genome shotgun (WGS) entry which is preliminary data.</text>
</comment>
<feature type="transmembrane region" description="Helical" evidence="1">
    <location>
        <begin position="37"/>
        <end position="58"/>
    </location>
</feature>
<feature type="transmembrane region" description="Helical" evidence="1">
    <location>
        <begin position="7"/>
        <end position="25"/>
    </location>
</feature>
<gene>
    <name evidence="2" type="ORF">E0Y62_09510</name>
</gene>
<keyword evidence="3" id="KW-1185">Reference proteome</keyword>
<keyword evidence="1" id="KW-0472">Membrane</keyword>
<feature type="transmembrane region" description="Helical" evidence="1">
    <location>
        <begin position="79"/>
        <end position="101"/>
    </location>
</feature>
<dbReference type="STRING" id="1742358.GCA_001439605_02819"/>
<dbReference type="Proteomes" id="UP000293846">
    <property type="component" value="Unassembled WGS sequence"/>
</dbReference>
<evidence type="ECO:0000313" key="3">
    <source>
        <dbReference type="Proteomes" id="UP000293846"/>
    </source>
</evidence>
<keyword evidence="1" id="KW-1133">Transmembrane helix</keyword>